<dbReference type="InterPro" id="IPR015683">
    <property type="entry name" value="Ionotropic_Glu_rcpt"/>
</dbReference>
<keyword evidence="4" id="KW-1185">Reference proteome</keyword>
<organism evidence="1 3">
    <name type="scientific">Prunus armeniaca</name>
    <name type="common">Apricot</name>
    <name type="synonym">Armeniaca vulgaris</name>
    <dbReference type="NCBI Taxonomy" id="36596"/>
    <lineage>
        <taxon>Eukaryota</taxon>
        <taxon>Viridiplantae</taxon>
        <taxon>Streptophyta</taxon>
        <taxon>Embryophyta</taxon>
        <taxon>Tracheophyta</taxon>
        <taxon>Spermatophyta</taxon>
        <taxon>Magnoliopsida</taxon>
        <taxon>eudicotyledons</taxon>
        <taxon>Gunneridae</taxon>
        <taxon>Pentapetalae</taxon>
        <taxon>rosids</taxon>
        <taxon>fabids</taxon>
        <taxon>Rosales</taxon>
        <taxon>Rosaceae</taxon>
        <taxon>Amygdaloideae</taxon>
        <taxon>Amygdaleae</taxon>
        <taxon>Prunus</taxon>
    </lineage>
</organism>
<dbReference type="OrthoDB" id="5984008at2759"/>
<dbReference type="AlphaFoldDB" id="A0A6J5TRW2"/>
<reference evidence="4" key="1">
    <citation type="journal article" date="2020" name="Genome Biol.">
        <title>Gamete binning: chromosome-level and haplotype-resolved genome assembly enabled by high-throughput single-cell sequencing of gamete genomes.</title>
        <authorList>
            <person name="Campoy J.A."/>
            <person name="Sun H."/>
            <person name="Goel M."/>
            <person name="Jiao W.-B."/>
            <person name="Folz-Donahue K."/>
            <person name="Wang N."/>
            <person name="Rubio M."/>
            <person name="Liu C."/>
            <person name="Kukat C."/>
            <person name="Ruiz D."/>
            <person name="Huettel B."/>
            <person name="Schneeberger K."/>
        </authorList>
    </citation>
    <scope>NUCLEOTIDE SEQUENCE [LARGE SCALE GENOMIC DNA]</scope>
    <source>
        <strain evidence="4">cv. Rojo Pasion</strain>
    </source>
</reference>
<dbReference type="Proteomes" id="UP000507222">
    <property type="component" value="Unassembled WGS sequence"/>
</dbReference>
<evidence type="ECO:0000313" key="2">
    <source>
        <dbReference type="EMBL" id="CAB4296540.1"/>
    </source>
</evidence>
<dbReference type="Proteomes" id="UP000507245">
    <property type="component" value="Unassembled WGS sequence"/>
</dbReference>
<reference evidence="1 3" key="2">
    <citation type="submission" date="2020-05" db="EMBL/GenBank/DDBJ databases">
        <authorList>
            <person name="Campoy J."/>
            <person name="Schneeberger K."/>
            <person name="Spophaly S."/>
        </authorList>
    </citation>
    <scope>NUCLEOTIDE SEQUENCE [LARGE SCALE GENOMIC DNA]</scope>
    <source>
        <strain evidence="1">PruArmRojPasFocal</strain>
    </source>
</reference>
<dbReference type="Gene3D" id="3.40.50.2300">
    <property type="match status" value="1"/>
</dbReference>
<protein>
    <submittedName>
        <fullName evidence="1">Uncharacterized protein</fullName>
    </submittedName>
</protein>
<name>A0A6J5TRW2_PRUAR</name>
<dbReference type="PANTHER" id="PTHR34836">
    <property type="entry name" value="OS06G0188250 PROTEIN"/>
    <property type="match status" value="1"/>
</dbReference>
<evidence type="ECO:0000313" key="4">
    <source>
        <dbReference type="Proteomes" id="UP000507245"/>
    </source>
</evidence>
<proteinExistence type="predicted"/>
<gene>
    <name evidence="1" type="ORF">CURHAP_LOCUS8173</name>
    <name evidence="2" type="ORF">ORAREDHAP_LOCUS8162</name>
</gene>
<dbReference type="EMBL" id="CAEKDK010000001">
    <property type="protein sequence ID" value="CAB4265957.1"/>
    <property type="molecule type" value="Genomic_DNA"/>
</dbReference>
<sequence>MARESYRFSLMPASPTKTVISTTATVDQITAELYKLQTTQTGVSVVHMTIELCSKLFAKAKEIGMMLELH</sequence>
<evidence type="ECO:0000313" key="1">
    <source>
        <dbReference type="EMBL" id="CAB4265957.1"/>
    </source>
</evidence>
<evidence type="ECO:0000313" key="3">
    <source>
        <dbReference type="Proteomes" id="UP000507222"/>
    </source>
</evidence>
<dbReference type="PANTHER" id="PTHR34836:SF1">
    <property type="entry name" value="OS09G0428600 PROTEIN"/>
    <property type="match status" value="1"/>
</dbReference>
<dbReference type="EMBL" id="CAEKKB010000001">
    <property type="protein sequence ID" value="CAB4296540.1"/>
    <property type="molecule type" value="Genomic_DNA"/>
</dbReference>
<accession>A0A6J5TRW2</accession>